<keyword evidence="5" id="KW-1185">Reference proteome</keyword>
<dbReference type="Pfam" id="PF01551">
    <property type="entry name" value="Peptidase_M23"/>
    <property type="match status" value="1"/>
</dbReference>
<evidence type="ECO:0000259" key="3">
    <source>
        <dbReference type="Pfam" id="PF01551"/>
    </source>
</evidence>
<dbReference type="EMBL" id="ARYK01000006">
    <property type="protein sequence ID" value="KCZ90684.1"/>
    <property type="molecule type" value="Genomic_DNA"/>
</dbReference>
<feature type="chain" id="PRO_5001572995" evidence="2">
    <location>
        <begin position="23"/>
        <end position="220"/>
    </location>
</feature>
<dbReference type="InterPro" id="IPR011055">
    <property type="entry name" value="Dup_hybrid_motif"/>
</dbReference>
<dbReference type="InterPro" id="IPR050570">
    <property type="entry name" value="Cell_wall_metabolism_enzyme"/>
</dbReference>
<dbReference type="PANTHER" id="PTHR21666">
    <property type="entry name" value="PEPTIDASE-RELATED"/>
    <property type="match status" value="1"/>
</dbReference>
<dbReference type="Gene3D" id="2.70.70.10">
    <property type="entry name" value="Glucose Permease (Domain IIA)"/>
    <property type="match status" value="1"/>
</dbReference>
<gene>
    <name evidence="4" type="ORF">HJO_12571</name>
</gene>
<dbReference type="PANTHER" id="PTHR21666:SF289">
    <property type="entry name" value="L-ALA--D-GLU ENDOPEPTIDASE"/>
    <property type="match status" value="1"/>
</dbReference>
<evidence type="ECO:0000313" key="5">
    <source>
        <dbReference type="Proteomes" id="UP000025171"/>
    </source>
</evidence>
<dbReference type="PROSITE" id="PS51257">
    <property type="entry name" value="PROKAR_LIPOPROTEIN"/>
    <property type="match status" value="1"/>
</dbReference>
<feature type="signal peptide" evidence="2">
    <location>
        <begin position="1"/>
        <end position="22"/>
    </location>
</feature>
<name>A0A059FJ66_9PROT</name>
<dbReference type="GO" id="GO:0004222">
    <property type="term" value="F:metalloendopeptidase activity"/>
    <property type="evidence" value="ECO:0007669"/>
    <property type="project" value="TreeGrafter"/>
</dbReference>
<keyword evidence="1 2" id="KW-0732">Signal</keyword>
<dbReference type="eggNOG" id="COG0739">
    <property type="taxonomic scope" value="Bacteria"/>
</dbReference>
<dbReference type="SUPFAM" id="SSF51261">
    <property type="entry name" value="Duplicated hybrid motif"/>
    <property type="match status" value="1"/>
</dbReference>
<reference evidence="4 5" key="1">
    <citation type="journal article" date="2014" name="Antonie Van Leeuwenhoek">
        <title>Hyphomonas beringensis sp. nov. and Hyphomonas chukchiensis sp. nov., isolated from surface seawater of the Bering Sea and Chukchi Sea.</title>
        <authorList>
            <person name="Li C."/>
            <person name="Lai Q."/>
            <person name="Li G."/>
            <person name="Dong C."/>
            <person name="Wang J."/>
            <person name="Liao Y."/>
            <person name="Shao Z."/>
        </authorList>
    </citation>
    <scope>NUCLEOTIDE SEQUENCE [LARGE SCALE GENOMIC DNA]</scope>
    <source>
        <strain evidence="4 5">MHS-2</strain>
    </source>
</reference>
<proteinExistence type="predicted"/>
<evidence type="ECO:0000256" key="1">
    <source>
        <dbReference type="ARBA" id="ARBA00022729"/>
    </source>
</evidence>
<sequence>MTRFVPAIFLLLAVCACATAPAPVVYGPPGDPGNPVQGPFQPNAYLQVCGGMSVSNAPVFYPGGWVADFKPVIVVDGVVLVTVPTNDACLSSGFGYRGGRLHEGIDLTHRPAGTVYAAAPGRVVEARMSTGYGLQVLIDHGRGVYTRYAHLAHTDTRVRVGQPIGYGQPIGVMGQSGNATAIHLHYEILTGNYRNPKGSKGLSVHDPFRFPAYEPALTGY</sequence>
<dbReference type="Proteomes" id="UP000025171">
    <property type="component" value="Unassembled WGS sequence"/>
</dbReference>
<accession>A0A059FJ66</accession>
<dbReference type="STRING" id="1280950.HJO_12571"/>
<dbReference type="PATRIC" id="fig|1280950.3.peg.2519"/>
<dbReference type="RefSeq" id="WP_051618569.1">
    <property type="nucleotide sequence ID" value="NZ_ARYK01000006.1"/>
</dbReference>
<evidence type="ECO:0000256" key="2">
    <source>
        <dbReference type="SAM" id="SignalP"/>
    </source>
</evidence>
<organism evidence="4 5">
    <name type="scientific">Hyphomonas johnsonii MHS-2</name>
    <dbReference type="NCBI Taxonomy" id="1280950"/>
    <lineage>
        <taxon>Bacteria</taxon>
        <taxon>Pseudomonadati</taxon>
        <taxon>Pseudomonadota</taxon>
        <taxon>Alphaproteobacteria</taxon>
        <taxon>Hyphomonadales</taxon>
        <taxon>Hyphomonadaceae</taxon>
        <taxon>Hyphomonas</taxon>
    </lineage>
</organism>
<dbReference type="InterPro" id="IPR016047">
    <property type="entry name" value="M23ase_b-sheet_dom"/>
</dbReference>
<feature type="domain" description="M23ase beta-sheet core" evidence="3">
    <location>
        <begin position="101"/>
        <end position="192"/>
    </location>
</feature>
<dbReference type="AlphaFoldDB" id="A0A059FJ66"/>
<dbReference type="OrthoDB" id="9815245at2"/>
<evidence type="ECO:0000313" key="4">
    <source>
        <dbReference type="EMBL" id="KCZ90684.1"/>
    </source>
</evidence>
<protein>
    <submittedName>
        <fullName evidence="4">M23 family peptidase</fullName>
    </submittedName>
</protein>
<comment type="caution">
    <text evidence="4">The sequence shown here is derived from an EMBL/GenBank/DDBJ whole genome shotgun (WGS) entry which is preliminary data.</text>
</comment>
<dbReference type="CDD" id="cd12797">
    <property type="entry name" value="M23_peptidase"/>
    <property type="match status" value="1"/>
</dbReference>